<dbReference type="InterPro" id="IPR037053">
    <property type="entry name" value="Phage_tail_collar_dom_sf"/>
</dbReference>
<dbReference type="Gene3D" id="3.90.1340.10">
    <property type="entry name" value="Phage tail collar domain"/>
    <property type="match status" value="1"/>
</dbReference>
<dbReference type="PANTHER" id="PTHR35191">
    <property type="entry name" value="PROPHAGE SIDE TAIL FIBER PROTEIN HOMOLOG STFQ-RELATED"/>
    <property type="match status" value="1"/>
</dbReference>
<dbReference type="GO" id="GO:0019062">
    <property type="term" value="P:virion attachment to host cell"/>
    <property type="evidence" value="ECO:0007669"/>
    <property type="project" value="InterPro"/>
</dbReference>
<proteinExistence type="predicted"/>
<evidence type="ECO:0000256" key="1">
    <source>
        <dbReference type="ARBA" id="ARBA00004328"/>
    </source>
</evidence>
<evidence type="ECO:0000313" key="5">
    <source>
        <dbReference type="Proteomes" id="UP000183223"/>
    </source>
</evidence>
<reference evidence="5" key="1">
    <citation type="submission" date="2016-10" db="EMBL/GenBank/DDBJ databases">
        <authorList>
            <person name="Varghese N."/>
            <person name="Submissions S."/>
        </authorList>
    </citation>
    <scope>NUCLEOTIDE SEQUENCE [LARGE SCALE GENOMIC DNA]</scope>
    <source>
        <strain evidence="5">ATCC 29999</strain>
    </source>
</reference>
<dbReference type="PANTHER" id="PTHR35191:SF1">
    <property type="entry name" value="PROPHAGE SIDE TAIL FIBER PROTEIN HOMOLOG STFQ-RELATED"/>
    <property type="match status" value="1"/>
</dbReference>
<comment type="subcellular location">
    <subcellularLocation>
        <location evidence="1">Virion</location>
    </subcellularLocation>
</comment>
<dbReference type="Proteomes" id="UP000183223">
    <property type="component" value="Unassembled WGS sequence"/>
</dbReference>
<dbReference type="GeneID" id="45654587"/>
<dbReference type="AlphaFoldDB" id="A0A1G5PNV1"/>
<sequence length="298" mass="32225">MNQRNDFKAFSISDDANAVSQEKYEESQSLQAGFPPDNVSTHVLNKVLRQSSTISSVVANFIAEQSGADVLDNGDIAKLTSQLNQALEQKITTDIPCASLTQKGAVQLTNVIGNSDTLAVTQKLAQEIANSLREYTDDRIKTVSEVPVGSPIPWPLPHPPTGYFTCNGSAFDKLQYPKLAEAYPDGRLPDLRGEFIRGWDDSRGVDGGRRILTPQGDAIRNIEGSFPGMIAPNYHLATRGAIYASQVLGIATDGSFKSLNVSNTDTPYGFGFLASRVVPVASENRPRNIAFSYIVKAA</sequence>
<accession>A0A1G5PNV1</accession>
<gene>
    <name evidence="4" type="ORF">SAMN02982990_00050</name>
</gene>
<keyword evidence="5" id="KW-1185">Reference proteome</keyword>
<name>A0A1G5PNV1_PHOLU</name>
<evidence type="ECO:0000256" key="2">
    <source>
        <dbReference type="ARBA" id="ARBA00022581"/>
    </source>
</evidence>
<protein>
    <submittedName>
        <fullName evidence="4">Phage tail fibre repeat-containing protein</fullName>
    </submittedName>
</protein>
<dbReference type="GO" id="GO:0046718">
    <property type="term" value="P:symbiont entry into host cell"/>
    <property type="evidence" value="ECO:0007669"/>
    <property type="project" value="InterPro"/>
</dbReference>
<dbReference type="STRING" id="29488.KS18_04900"/>
<dbReference type="Pfam" id="PF07484">
    <property type="entry name" value="Collar"/>
    <property type="match status" value="1"/>
</dbReference>
<dbReference type="InterPro" id="IPR051934">
    <property type="entry name" value="Phage_Tail_Fiber_Structural"/>
</dbReference>
<keyword evidence="2" id="KW-0945">Host-virus interaction</keyword>
<dbReference type="Pfam" id="PF03406">
    <property type="entry name" value="Phage_fiber_2"/>
    <property type="match status" value="1"/>
</dbReference>
<dbReference type="RefSeq" id="WP_049581453.1">
    <property type="nucleotide sequence ID" value="NZ_CAWQXX010000035.1"/>
</dbReference>
<dbReference type="SUPFAM" id="SSF88874">
    <property type="entry name" value="Receptor-binding domain of short tail fibre protein gp12"/>
    <property type="match status" value="1"/>
</dbReference>
<dbReference type="OrthoDB" id="6402811at2"/>
<evidence type="ECO:0000313" key="4">
    <source>
        <dbReference type="EMBL" id="SCZ51142.1"/>
    </source>
</evidence>
<organism evidence="4 5">
    <name type="scientific">Photorhabdus luminescens</name>
    <name type="common">Xenorhabdus luminescens</name>
    <dbReference type="NCBI Taxonomy" id="29488"/>
    <lineage>
        <taxon>Bacteria</taxon>
        <taxon>Pseudomonadati</taxon>
        <taxon>Pseudomonadota</taxon>
        <taxon>Gammaproteobacteria</taxon>
        <taxon>Enterobacterales</taxon>
        <taxon>Morganellaceae</taxon>
        <taxon>Photorhabdus</taxon>
    </lineage>
</organism>
<dbReference type="EMBL" id="FMWJ01000001">
    <property type="protein sequence ID" value="SCZ51142.1"/>
    <property type="molecule type" value="Genomic_DNA"/>
</dbReference>
<dbReference type="InterPro" id="IPR005068">
    <property type="entry name" value="Phage_lambda_Stf-r2"/>
</dbReference>
<evidence type="ECO:0000259" key="3">
    <source>
        <dbReference type="Pfam" id="PF07484"/>
    </source>
</evidence>
<dbReference type="InterPro" id="IPR011083">
    <property type="entry name" value="Phage_tail_collar_dom"/>
</dbReference>
<feature type="domain" description="Phage tail collar" evidence="3">
    <location>
        <begin position="149"/>
        <end position="196"/>
    </location>
</feature>